<dbReference type="SUPFAM" id="SSF51445">
    <property type="entry name" value="(Trans)glycosidases"/>
    <property type="match status" value="1"/>
</dbReference>
<evidence type="ECO:0000256" key="2">
    <source>
        <dbReference type="RuleBase" id="RU003679"/>
    </source>
</evidence>
<dbReference type="InterPro" id="IPR017853">
    <property type="entry name" value="GH"/>
</dbReference>
<feature type="domain" description="Glycoside hydrolase 35 catalytic" evidence="3">
    <location>
        <begin position="52"/>
        <end position="385"/>
    </location>
</feature>
<dbReference type="InterPro" id="IPR031330">
    <property type="entry name" value="Gly_Hdrlase_35_cat"/>
</dbReference>
<proteinExistence type="inferred from homology"/>
<evidence type="ECO:0000313" key="5">
    <source>
        <dbReference type="Proteomes" id="UP000248749"/>
    </source>
</evidence>
<dbReference type="Pfam" id="PF01301">
    <property type="entry name" value="Glyco_hydro_35"/>
    <property type="match status" value="1"/>
</dbReference>
<dbReference type="EMBL" id="POUB01000036">
    <property type="protein sequence ID" value="PZG01092.1"/>
    <property type="molecule type" value="Genomic_DNA"/>
</dbReference>
<dbReference type="Gene3D" id="3.20.20.80">
    <property type="entry name" value="Glycosidases"/>
    <property type="match status" value="1"/>
</dbReference>
<sequence>MTRSSGAPLSSVSAPAPSAAYSIRHRPWPAAERVMIPEASDPASGLVVTNRSLLRDGRRWFPISGEIHYSRLNRDRWRLALELLRAGGVNLVSTYVFWNHHQPLPDQDADFTGNRDLGAFLRLCAAEGFPVIVRIGPWCHGEVRYGGHPDWLIAKHEERRTDSPGYLSDVKRYFSHLGRELNPLRAPSGPVIAVQIENELYDNPQHIRTLKAMAQAAGINPVLWTATGWGNAQLPVPDVFPVYSGYSEGFWVDAHEEWDDSFRSHFYFSDQWDDPGVGRDLAGANWTGVAGQKDPDLPPATCELGGGMAAAYHRRPVPSALDIAAVAHVKLGSGSVWQGYYMYVGGTNPDTADGLQESHDTGYPNDLPRLNYDFHAPIGRDLRVRESFHRLALQHSFLEAFGPRLAGMVTTFPDDGASPSKPDDRRLRWCLRSDGAEGFVFVNNHQAVEPLGPVPDVQFAIRLDDDAPVVFPPRPVDVPPGALWCLPVGLSVGALKIRWATANVLTALTADDGAPILVMHAHPSLPAQLCVADSYQTTAAHTEGDDEQFVVTVEPGGTAVTFTAPTRERSHVVVLNPDQALRAWTPTLHGRRHLVLSDAEIVVRDDALLALAETSATVEEFDTGTTTWRRTNIAVERPSPVEVTLIRGVSGERPVPRSFNGRASAPTRAEIREHCARYRLTVPSVPADVERAVLRVDLVGDVAQISRPDAEPFDDLFWSGEPWAIDLSGLRGSDEVTLYLDVTPVRQDPAVRLAPHANRLARQRGSVAEIHAAELLLTQTFDITSFVTIVRGEPK</sequence>
<evidence type="ECO:0000313" key="4">
    <source>
        <dbReference type="EMBL" id="PZG01092.1"/>
    </source>
</evidence>
<evidence type="ECO:0000259" key="3">
    <source>
        <dbReference type="Pfam" id="PF01301"/>
    </source>
</evidence>
<dbReference type="GO" id="GO:0005975">
    <property type="term" value="P:carbohydrate metabolic process"/>
    <property type="evidence" value="ECO:0007669"/>
    <property type="project" value="InterPro"/>
</dbReference>
<dbReference type="GO" id="GO:0004553">
    <property type="term" value="F:hydrolase activity, hydrolyzing O-glycosyl compounds"/>
    <property type="evidence" value="ECO:0007669"/>
    <property type="project" value="InterPro"/>
</dbReference>
<organism evidence="4 5">
    <name type="scientific">Micromonospora deserti</name>
    <dbReference type="NCBI Taxonomy" id="2070366"/>
    <lineage>
        <taxon>Bacteria</taxon>
        <taxon>Bacillati</taxon>
        <taxon>Actinomycetota</taxon>
        <taxon>Actinomycetes</taxon>
        <taxon>Micromonosporales</taxon>
        <taxon>Micromonosporaceae</taxon>
        <taxon>Micromonospora</taxon>
    </lineage>
</organism>
<comment type="caution">
    <text evidence="4">The sequence shown here is derived from an EMBL/GenBank/DDBJ whole genome shotgun (WGS) entry which is preliminary data.</text>
</comment>
<evidence type="ECO:0000256" key="1">
    <source>
        <dbReference type="ARBA" id="ARBA00009809"/>
    </source>
</evidence>
<gene>
    <name evidence="4" type="ORF">C1I99_08350</name>
</gene>
<reference evidence="4 5" key="1">
    <citation type="submission" date="2018-01" db="EMBL/GenBank/DDBJ databases">
        <title>Draft genome sequence of Salinispora sp. 13K206.</title>
        <authorList>
            <person name="Sahin N."/>
            <person name="Saygin H."/>
            <person name="Ay H."/>
        </authorList>
    </citation>
    <scope>NUCLEOTIDE SEQUENCE [LARGE SCALE GENOMIC DNA]</scope>
    <source>
        <strain evidence="4 5">13K206</strain>
    </source>
</reference>
<dbReference type="RefSeq" id="WP_111133631.1">
    <property type="nucleotide sequence ID" value="NZ_POUB01000036.1"/>
</dbReference>
<dbReference type="PANTHER" id="PTHR23421">
    <property type="entry name" value="BETA-GALACTOSIDASE RELATED"/>
    <property type="match status" value="1"/>
</dbReference>
<comment type="similarity">
    <text evidence="1 2">Belongs to the glycosyl hydrolase 35 family.</text>
</comment>
<dbReference type="InterPro" id="IPR001944">
    <property type="entry name" value="Glycoside_Hdrlase_35"/>
</dbReference>
<dbReference type="AlphaFoldDB" id="A0A2W2CNP1"/>
<accession>A0A2W2CNP1</accession>
<dbReference type="OrthoDB" id="9813184at2"/>
<name>A0A2W2CNP1_9ACTN</name>
<dbReference type="PRINTS" id="PR00742">
    <property type="entry name" value="GLHYDRLASE35"/>
</dbReference>
<protein>
    <submittedName>
        <fullName evidence="4">Beta-galactosidase</fullName>
    </submittedName>
</protein>
<keyword evidence="5" id="KW-1185">Reference proteome</keyword>
<dbReference type="Proteomes" id="UP000248749">
    <property type="component" value="Unassembled WGS sequence"/>
</dbReference>